<name>A0ABQ3UKD0_9CHLR</name>
<gene>
    <name evidence="1" type="ORF">KSB_16710</name>
</gene>
<dbReference type="Pfam" id="PF02515">
    <property type="entry name" value="CoA_transf_3"/>
    <property type="match status" value="1"/>
</dbReference>
<dbReference type="PANTHER" id="PTHR48228:SF5">
    <property type="entry name" value="ALPHA-METHYLACYL-COA RACEMASE"/>
    <property type="match status" value="1"/>
</dbReference>
<dbReference type="InterPro" id="IPR023606">
    <property type="entry name" value="CoA-Trfase_III_dom_1_sf"/>
</dbReference>
<dbReference type="SUPFAM" id="SSF89796">
    <property type="entry name" value="CoA-transferase family III (CaiB/BaiF)"/>
    <property type="match status" value="1"/>
</dbReference>
<keyword evidence="2" id="KW-1185">Reference proteome</keyword>
<keyword evidence="1" id="KW-0808">Transferase</keyword>
<dbReference type="Gene3D" id="3.30.1540.10">
    <property type="entry name" value="formyl-coa transferase, domain 3"/>
    <property type="match status" value="1"/>
</dbReference>
<evidence type="ECO:0000313" key="1">
    <source>
        <dbReference type="EMBL" id="GHO53196.1"/>
    </source>
</evidence>
<protein>
    <submittedName>
        <fullName evidence="1">CoA transferase</fullName>
    </submittedName>
</protein>
<comment type="caution">
    <text evidence="1">The sequence shown here is derived from an EMBL/GenBank/DDBJ whole genome shotgun (WGS) entry which is preliminary data.</text>
</comment>
<dbReference type="PANTHER" id="PTHR48228">
    <property type="entry name" value="SUCCINYL-COA--D-CITRAMALATE COA-TRANSFERASE"/>
    <property type="match status" value="1"/>
</dbReference>
<dbReference type="InterPro" id="IPR044855">
    <property type="entry name" value="CoA-Trfase_III_dom3_sf"/>
</dbReference>
<organism evidence="1 2">
    <name type="scientific">Ktedonobacter robiniae</name>
    <dbReference type="NCBI Taxonomy" id="2778365"/>
    <lineage>
        <taxon>Bacteria</taxon>
        <taxon>Bacillati</taxon>
        <taxon>Chloroflexota</taxon>
        <taxon>Ktedonobacteria</taxon>
        <taxon>Ktedonobacterales</taxon>
        <taxon>Ktedonobacteraceae</taxon>
        <taxon>Ktedonobacter</taxon>
    </lineage>
</organism>
<proteinExistence type="predicted"/>
<accession>A0ABQ3UKD0</accession>
<dbReference type="InterPro" id="IPR050509">
    <property type="entry name" value="CoA-transferase_III"/>
</dbReference>
<dbReference type="InterPro" id="IPR003673">
    <property type="entry name" value="CoA-Trfase_fam_III"/>
</dbReference>
<reference evidence="1 2" key="1">
    <citation type="journal article" date="2021" name="Int. J. Syst. Evol. Microbiol.">
        <title>Reticulibacter mediterranei gen. nov., sp. nov., within the new family Reticulibacteraceae fam. nov., and Ktedonospora formicarum gen. nov., sp. nov., Ktedonobacter robiniae sp. nov., Dictyobacter formicarum sp. nov. and Dictyobacter arantiisoli sp. nov., belonging to the class Ktedonobacteria.</title>
        <authorList>
            <person name="Yabe S."/>
            <person name="Zheng Y."/>
            <person name="Wang C.M."/>
            <person name="Sakai Y."/>
            <person name="Abe K."/>
            <person name="Yokota A."/>
            <person name="Donadio S."/>
            <person name="Cavaletti L."/>
            <person name="Monciardini P."/>
        </authorList>
    </citation>
    <scope>NUCLEOTIDE SEQUENCE [LARGE SCALE GENOMIC DNA]</scope>
    <source>
        <strain evidence="1 2">SOSP1-30</strain>
    </source>
</reference>
<dbReference type="EMBL" id="BNJG01000001">
    <property type="protein sequence ID" value="GHO53196.1"/>
    <property type="molecule type" value="Genomic_DNA"/>
</dbReference>
<sequence>MGLPLQSIRVLDLSRLLPGAYASQILADFGADVIKVEDPESGDYSRSLPPYGPGNMGLYFMAVNRNKRSIALNLKSEQGKNLFLHLIKEADVLLESFRPGVMERLGLGYERLKREQPGLIYCAVSGYGQNGPYQQRAGHDLNYVGYAGLLHYQRDESGRPLMPPTQMGDLAGGSFMAATGILTALVGRASSGEGRFVDVAMTEGVMSLMPLAMTAYLNTGKMPIPGHSSLDGGLPCYNIYETQDGKHITLAALEPKFWHTFCTRIGHLELLPFHSPVGRGERDQAVEILANIFKTKARDEWLAEFADIDACVGPVYTPEEAIQDPHIQARGVALQHGEGGARFQSLLSFPRLSGVQIEQRYAPPTLGEHTGVILREAGYSNEEIERLREEGVIA</sequence>
<dbReference type="Gene3D" id="3.40.50.10540">
    <property type="entry name" value="Crotonobetainyl-coa:carnitine coa-transferase, domain 1"/>
    <property type="match status" value="1"/>
</dbReference>
<dbReference type="RefSeq" id="WP_201370027.1">
    <property type="nucleotide sequence ID" value="NZ_BNJG01000001.1"/>
</dbReference>
<dbReference type="Proteomes" id="UP000654345">
    <property type="component" value="Unassembled WGS sequence"/>
</dbReference>
<evidence type="ECO:0000313" key="2">
    <source>
        <dbReference type="Proteomes" id="UP000654345"/>
    </source>
</evidence>
<dbReference type="GO" id="GO:0016740">
    <property type="term" value="F:transferase activity"/>
    <property type="evidence" value="ECO:0007669"/>
    <property type="project" value="UniProtKB-KW"/>
</dbReference>